<proteinExistence type="predicted"/>
<accession>A0ABP4DWP7</accession>
<feature type="compositionally biased region" description="Low complexity" evidence="1">
    <location>
        <begin position="206"/>
        <end position="259"/>
    </location>
</feature>
<gene>
    <name evidence="3" type="ORF">GCM10009663_16190</name>
</gene>
<dbReference type="RefSeq" id="WP_344622805.1">
    <property type="nucleotide sequence ID" value="NZ_BAAALD010000010.1"/>
</dbReference>
<reference evidence="4" key="1">
    <citation type="journal article" date="2019" name="Int. J. Syst. Evol. Microbiol.">
        <title>The Global Catalogue of Microorganisms (GCM) 10K type strain sequencing project: providing services to taxonomists for standard genome sequencing and annotation.</title>
        <authorList>
            <consortium name="The Broad Institute Genomics Platform"/>
            <consortium name="The Broad Institute Genome Sequencing Center for Infectious Disease"/>
            <person name="Wu L."/>
            <person name="Ma J."/>
        </authorList>
    </citation>
    <scope>NUCLEOTIDE SEQUENCE [LARGE SCALE GENOMIC DNA]</scope>
    <source>
        <strain evidence="4">JCM 13002</strain>
    </source>
</reference>
<keyword evidence="4" id="KW-1185">Reference proteome</keyword>
<evidence type="ECO:0000313" key="3">
    <source>
        <dbReference type="EMBL" id="GAA1075757.1"/>
    </source>
</evidence>
<dbReference type="EMBL" id="BAAALD010000010">
    <property type="protein sequence ID" value="GAA1075757.1"/>
    <property type="molecule type" value="Genomic_DNA"/>
</dbReference>
<feature type="region of interest" description="Disordered" evidence="1">
    <location>
        <begin position="168"/>
        <end position="259"/>
    </location>
</feature>
<feature type="chain" id="PRO_5046021217" description="Small secreted protein" evidence="2">
    <location>
        <begin position="22"/>
        <end position="259"/>
    </location>
</feature>
<evidence type="ECO:0000256" key="2">
    <source>
        <dbReference type="SAM" id="SignalP"/>
    </source>
</evidence>
<comment type="caution">
    <text evidence="3">The sequence shown here is derived from an EMBL/GenBank/DDBJ whole genome shotgun (WGS) entry which is preliminary data.</text>
</comment>
<evidence type="ECO:0000256" key="1">
    <source>
        <dbReference type="SAM" id="MobiDB-lite"/>
    </source>
</evidence>
<protein>
    <recommendedName>
        <fullName evidence="5">Small secreted protein</fullName>
    </recommendedName>
</protein>
<keyword evidence="2" id="KW-0732">Signal</keyword>
<organism evidence="3 4">
    <name type="scientific">Kitasatospora arboriphila</name>
    <dbReference type="NCBI Taxonomy" id="258052"/>
    <lineage>
        <taxon>Bacteria</taxon>
        <taxon>Bacillati</taxon>
        <taxon>Actinomycetota</taxon>
        <taxon>Actinomycetes</taxon>
        <taxon>Kitasatosporales</taxon>
        <taxon>Streptomycetaceae</taxon>
        <taxon>Kitasatospora</taxon>
    </lineage>
</organism>
<evidence type="ECO:0000313" key="4">
    <source>
        <dbReference type="Proteomes" id="UP001499987"/>
    </source>
</evidence>
<dbReference type="PROSITE" id="PS51257">
    <property type="entry name" value="PROKAR_LIPOPROTEIN"/>
    <property type="match status" value="1"/>
</dbReference>
<feature type="signal peptide" evidence="2">
    <location>
        <begin position="1"/>
        <end position="21"/>
    </location>
</feature>
<dbReference type="Proteomes" id="UP001499987">
    <property type="component" value="Unassembled WGS sequence"/>
</dbReference>
<name>A0ABP4DWP7_9ACTN</name>
<sequence length="259" mass="25367">MNKRLLTVPALGALLAFGAVACGGDDNTKQLDGWAKSVCDAARSPIAQSRVALADTAKVTSGEAPIALQKRLSADLAELAKSNAGLADAVDKAGAPKSEDGETARTDAVNELRKAAQGYVDVQKKLDALATDDQAKFADGLRSVGDQVQQLAQLSTQGLNRLQTGEAGDAMKRQPGCKAQAVADPVATDTASAGADQSGSGGTGTQSGAPSGSSSGNGSGKPSAKPSGSASGASTAPSAGASAQQAQKSGAASPSTSAG</sequence>
<evidence type="ECO:0008006" key="5">
    <source>
        <dbReference type="Google" id="ProtNLM"/>
    </source>
</evidence>